<feature type="transmembrane region" description="Helical" evidence="1">
    <location>
        <begin position="27"/>
        <end position="48"/>
    </location>
</feature>
<dbReference type="FunCoup" id="Q753R5">
    <property type="interactions" value="14"/>
</dbReference>
<dbReference type="GO" id="GO:0055088">
    <property type="term" value="P:lipid homeostasis"/>
    <property type="evidence" value="ECO:0007669"/>
    <property type="project" value="InterPro"/>
</dbReference>
<dbReference type="InParanoid" id="Q753R5"/>
<dbReference type="PANTHER" id="PTHR28136:SF5">
    <property type="entry name" value="NUCLEUS EXPORT PROTEIN BRR6"/>
    <property type="match status" value="1"/>
</dbReference>
<sequence length="167" mass="18928">MGEHNHVAYRGNGAPFPRANIRHPIDYVQVVFNGCIAFGALFLLARFVQLVQYDVQLQRAQQHLEDAFTIQQCAKYYEENRCGGQKQPPALAERCARWAQCMALDAHPTSDASVRLWARTLASTLNEFTEQVSLRTVIVLLVCTLSVILAANFAFGTYRVYYVQQRT</sequence>
<feature type="transmembrane region" description="Helical" evidence="1">
    <location>
        <begin position="137"/>
        <end position="161"/>
    </location>
</feature>
<evidence type="ECO:0000313" key="3">
    <source>
        <dbReference type="EMBL" id="AAS53632.1"/>
    </source>
</evidence>
<keyword evidence="4" id="KW-1185">Reference proteome</keyword>
<keyword evidence="1" id="KW-1133">Transmembrane helix</keyword>
<dbReference type="SMART" id="SM01042">
    <property type="entry name" value="Brr6_like_C_C"/>
    <property type="match status" value="1"/>
</dbReference>
<dbReference type="Pfam" id="PF10104">
    <property type="entry name" value="Brr6_like_C_C"/>
    <property type="match status" value="1"/>
</dbReference>
<dbReference type="OrthoDB" id="5961at2759"/>
<dbReference type="AlphaFoldDB" id="Q753R5"/>
<dbReference type="InterPro" id="IPR018767">
    <property type="entry name" value="Brl1/Brr6_dom"/>
</dbReference>
<dbReference type="eggNOG" id="KOG4503">
    <property type="taxonomic scope" value="Eukaryota"/>
</dbReference>
<dbReference type="GO" id="GO:0031965">
    <property type="term" value="C:nuclear membrane"/>
    <property type="evidence" value="ECO:0007669"/>
    <property type="project" value="InterPro"/>
</dbReference>
<dbReference type="PANTHER" id="PTHR28136">
    <property type="entry name" value="NUCLEUS EXPORT PROTEIN BRR6"/>
    <property type="match status" value="1"/>
</dbReference>
<evidence type="ECO:0000259" key="2">
    <source>
        <dbReference type="SMART" id="SM01042"/>
    </source>
</evidence>
<name>Q753R5_EREGS</name>
<dbReference type="GO" id="GO:0005635">
    <property type="term" value="C:nuclear envelope"/>
    <property type="evidence" value="ECO:0000318"/>
    <property type="project" value="GO_Central"/>
</dbReference>
<dbReference type="HOGENOM" id="CLU_107711_0_0_1"/>
<proteinExistence type="predicted"/>
<dbReference type="OMA" id="FGSYRVY"/>
<accession>Q753R5</accession>
<feature type="domain" description="Brl1/Brr6" evidence="2">
    <location>
        <begin position="24"/>
        <end position="159"/>
    </location>
</feature>
<dbReference type="EMBL" id="AE016819">
    <property type="protein sequence ID" value="AAS53632.1"/>
    <property type="molecule type" value="Genomic_DNA"/>
</dbReference>
<dbReference type="RefSeq" id="NP_985808.1">
    <property type="nucleotide sequence ID" value="NM_211163.1"/>
</dbReference>
<dbReference type="InterPro" id="IPR040202">
    <property type="entry name" value="Brl1/Brr6"/>
</dbReference>
<protein>
    <submittedName>
        <fullName evidence="3">AFR261Wp</fullName>
    </submittedName>
</protein>
<dbReference type="GO" id="GO:0006998">
    <property type="term" value="P:nuclear envelope organization"/>
    <property type="evidence" value="ECO:0000318"/>
    <property type="project" value="GO_Central"/>
</dbReference>
<keyword evidence="1" id="KW-0812">Transmembrane</keyword>
<gene>
    <name evidence="3" type="ORF">AGOS_AFR261W</name>
</gene>
<dbReference type="KEGG" id="ago:AGOS_AFR261W"/>
<organism evidence="3 4">
    <name type="scientific">Eremothecium gossypii (strain ATCC 10895 / CBS 109.51 / FGSC 9923 / NRRL Y-1056)</name>
    <name type="common">Yeast</name>
    <name type="synonym">Ashbya gossypii</name>
    <dbReference type="NCBI Taxonomy" id="284811"/>
    <lineage>
        <taxon>Eukaryota</taxon>
        <taxon>Fungi</taxon>
        <taxon>Dikarya</taxon>
        <taxon>Ascomycota</taxon>
        <taxon>Saccharomycotina</taxon>
        <taxon>Saccharomycetes</taxon>
        <taxon>Saccharomycetales</taxon>
        <taxon>Saccharomycetaceae</taxon>
        <taxon>Eremothecium</taxon>
    </lineage>
</organism>
<reference evidence="4" key="2">
    <citation type="journal article" date="2013" name="G3 (Bethesda)">
        <title>Genomes of Ashbya fungi isolated from insects reveal four mating-type loci, numerous translocations, lack of transposons, and distinct gene duplications.</title>
        <authorList>
            <person name="Dietrich F.S."/>
            <person name="Voegeli S."/>
            <person name="Kuo S."/>
            <person name="Philippsen P."/>
        </authorList>
    </citation>
    <scope>GENOME REANNOTATION</scope>
    <source>
        <strain evidence="4">ATCC 10895 / CBS 109.51 / FGSC 9923 / NRRL Y-1056</strain>
    </source>
</reference>
<dbReference type="GeneID" id="4622071"/>
<evidence type="ECO:0000313" key="4">
    <source>
        <dbReference type="Proteomes" id="UP000000591"/>
    </source>
</evidence>
<reference evidence="3 4" key="1">
    <citation type="journal article" date="2004" name="Science">
        <title>The Ashbya gossypii genome as a tool for mapping the ancient Saccharomyces cerevisiae genome.</title>
        <authorList>
            <person name="Dietrich F.S."/>
            <person name="Voegeli S."/>
            <person name="Brachat S."/>
            <person name="Lerch A."/>
            <person name="Gates K."/>
            <person name="Steiner S."/>
            <person name="Mohr C."/>
            <person name="Pohlmann R."/>
            <person name="Luedi P."/>
            <person name="Choi S."/>
            <person name="Wing R.A."/>
            <person name="Flavier A."/>
            <person name="Gaffney T.D."/>
            <person name="Philippsen P."/>
        </authorList>
    </citation>
    <scope>NUCLEOTIDE SEQUENCE [LARGE SCALE GENOMIC DNA]</scope>
    <source>
        <strain evidence="4">ATCC 10895 / CBS 109.51 / FGSC 9923 / NRRL Y-1056</strain>
    </source>
</reference>
<evidence type="ECO:0000256" key="1">
    <source>
        <dbReference type="SAM" id="Phobius"/>
    </source>
</evidence>
<keyword evidence="1" id="KW-0472">Membrane</keyword>
<dbReference type="Proteomes" id="UP000000591">
    <property type="component" value="Chromosome VI"/>
</dbReference>